<dbReference type="InterPro" id="IPR004045">
    <property type="entry name" value="Glutathione_S-Trfase_N"/>
</dbReference>
<dbReference type="Pfam" id="PF13409">
    <property type="entry name" value="GST_N_2"/>
    <property type="match status" value="1"/>
</dbReference>
<keyword evidence="4" id="KW-1185">Reference proteome</keyword>
<evidence type="ECO:0000259" key="1">
    <source>
        <dbReference type="Pfam" id="PF13409"/>
    </source>
</evidence>
<feature type="domain" description="Glutathione S-transferase UstS-like C-terminal" evidence="2">
    <location>
        <begin position="120"/>
        <end position="244"/>
    </location>
</feature>
<evidence type="ECO:0000313" key="3">
    <source>
        <dbReference type="EMBL" id="KAK3054649.1"/>
    </source>
</evidence>
<comment type="caution">
    <text evidence="3">The sequence shown here is derived from an EMBL/GenBank/DDBJ whole genome shotgun (WGS) entry which is preliminary data.</text>
</comment>
<gene>
    <name evidence="3" type="ORF">LTR09_004378</name>
</gene>
<reference evidence="3" key="1">
    <citation type="submission" date="2023-04" db="EMBL/GenBank/DDBJ databases">
        <title>Black Yeasts Isolated from many extreme environments.</title>
        <authorList>
            <person name="Coleine C."/>
            <person name="Stajich J.E."/>
            <person name="Selbmann L."/>
        </authorList>
    </citation>
    <scope>NUCLEOTIDE SEQUENCE</scope>
    <source>
        <strain evidence="3">CCFEE 5312</strain>
    </source>
</reference>
<protein>
    <recommendedName>
        <fullName evidence="5">GST N-terminal domain-containing protein</fullName>
    </recommendedName>
</protein>
<name>A0AAJ0DIB3_9PEZI</name>
<dbReference type="SUPFAM" id="SSF52833">
    <property type="entry name" value="Thioredoxin-like"/>
    <property type="match status" value="1"/>
</dbReference>
<dbReference type="InterPro" id="IPR054416">
    <property type="entry name" value="GST_UstS-like_C"/>
</dbReference>
<evidence type="ECO:0000259" key="2">
    <source>
        <dbReference type="Pfam" id="PF22041"/>
    </source>
</evidence>
<organism evidence="3 4">
    <name type="scientific">Extremus antarcticus</name>
    <dbReference type="NCBI Taxonomy" id="702011"/>
    <lineage>
        <taxon>Eukaryota</taxon>
        <taxon>Fungi</taxon>
        <taxon>Dikarya</taxon>
        <taxon>Ascomycota</taxon>
        <taxon>Pezizomycotina</taxon>
        <taxon>Dothideomycetes</taxon>
        <taxon>Dothideomycetidae</taxon>
        <taxon>Mycosphaerellales</taxon>
        <taxon>Extremaceae</taxon>
        <taxon>Extremus</taxon>
    </lineage>
</organism>
<proteinExistence type="predicted"/>
<feature type="domain" description="GST N-terminal" evidence="1">
    <location>
        <begin position="22"/>
        <end position="94"/>
    </location>
</feature>
<dbReference type="EMBL" id="JAWDJX010000011">
    <property type="protein sequence ID" value="KAK3054649.1"/>
    <property type="molecule type" value="Genomic_DNA"/>
</dbReference>
<sequence length="249" mass="27478">MAGEIILYDLPTRSPHPQCWNPNTWKARAALNLKSLPYQTLWIEYPDLAPTFSSFGIPSNPVSESPWLYAAPATRLPDGSYVMDSRAIALALDKLYPEPSLHMHEGAAIDRAQAAVIALITALAAVIVPRPPKMVLGERSADYFRRTREVKFGMALAELGASEVMAEEAWEGEGLVRAVEELRGVLREREGEFVGGQEVGFADFVLGGGCGVFSGKLDKGGDLYDRVMSFDKSFERHRKACAKWFERDG</sequence>
<dbReference type="InterPro" id="IPR036249">
    <property type="entry name" value="Thioredoxin-like_sf"/>
</dbReference>
<dbReference type="Proteomes" id="UP001271007">
    <property type="component" value="Unassembled WGS sequence"/>
</dbReference>
<dbReference type="Gene3D" id="1.20.1050.10">
    <property type="match status" value="1"/>
</dbReference>
<dbReference type="Gene3D" id="3.40.30.10">
    <property type="entry name" value="Glutaredoxin"/>
    <property type="match status" value="1"/>
</dbReference>
<evidence type="ECO:0000313" key="4">
    <source>
        <dbReference type="Proteomes" id="UP001271007"/>
    </source>
</evidence>
<evidence type="ECO:0008006" key="5">
    <source>
        <dbReference type="Google" id="ProtNLM"/>
    </source>
</evidence>
<dbReference type="AlphaFoldDB" id="A0AAJ0DIB3"/>
<accession>A0AAJ0DIB3</accession>
<dbReference type="Pfam" id="PF22041">
    <property type="entry name" value="GST_C_7"/>
    <property type="match status" value="1"/>
</dbReference>